<dbReference type="OrthoDB" id="2382881at2759"/>
<dbReference type="OMA" id="CCRRWLK"/>
<keyword evidence="5" id="KW-1185">Reference proteome</keyword>
<feature type="compositionally biased region" description="Basic and acidic residues" evidence="1">
    <location>
        <begin position="864"/>
        <end position="874"/>
    </location>
</feature>
<sequence>GVSAAHMASAFPYSLFPSFYSPGPSARNPRDPGGWGKYEQVQPCVETGEQQETELKWSALKSLKRESWEPLEPVAVPLLPAKTVFKFLPVSLEDLSYTGRIMTAGGRDDVTMRPLNFTDQMANFFLDQPTDAFSSMGKLLEENFYFGESALRGKARHTAISVNHMRTFTEQVQQKECPLSTWSKRTRLLSLLLRESIFDIPPNLLAENIHEEMKIQRNKLLFDHSATGGALVYCPFSKEARLEEGCLIYPGSESMNSLNFRKIRLDFDDKMPKLNVKFKPVKFNLNGRIHQIDSSTVEEEVFVGVRSDYYCGVWKLSQEMNPSALQVVQVDNMATCINVSPHVPGEVVIANECGAAYLWILDKSLQKIRRETDNLYFNAQLPWRWCDFTAHPRVYIYADRTGLDLTDTRAGETCNQTLFKIGAAADCQRGERVILPKHLRDVNPYHHLITTQYSAYIVDERFPTVPVLKWAHMLESPPMFAQVACGAAKNRTNKIVLGTQRTQEVLLLQYSGGMQLPCQSFGPPQKLSCIYDMMQHLPVRLPQRREVVADRLHSAGAGLATLYHCRGKKSLSVFQLSAVGDLFYQMLIPKSPSTNRKNMTRARGGYGHEPHNSVLSEEIQSSKHSTEPTDGSADLAHRESERPEDNTSPNGVDEQGLQSSNKPLTPSCAALATCRRWMNSFLKNQKKFQSDSNMLHKHTIFSTKRLFSVKVFRKGKESTDTRSEMWNKMHAVMEKKQVLCSSTFPILDHVHVPNVVDPSVWRDELSERLTAAWEGKWSEWWKEKLGVNRSKKIQALRAKRRREKLARAGQRRELSGSFTSSVSDLTDLSEFSDWSRSSVMDLSGTESNVVSNKSSDVEQSIRTVTEEPRQEKESQSNVSVVEESQASTPFLSQEIQLVSIPKERKRILQNYLAALEDHLPQPSHEDDGINFPLPLAMSKQMPFAESSQVTSTCEMSWQPPSQSQPGQFQPKKKRARMGF</sequence>
<dbReference type="AlphaFoldDB" id="A0A401NW27"/>
<feature type="domain" description="TAF1C beta-propeller" evidence="2">
    <location>
        <begin position="303"/>
        <end position="440"/>
    </location>
</feature>
<organism evidence="4 5">
    <name type="scientific">Scyliorhinus torazame</name>
    <name type="common">Cloudy catshark</name>
    <name type="synonym">Catulus torazame</name>
    <dbReference type="NCBI Taxonomy" id="75743"/>
    <lineage>
        <taxon>Eukaryota</taxon>
        <taxon>Metazoa</taxon>
        <taxon>Chordata</taxon>
        <taxon>Craniata</taxon>
        <taxon>Vertebrata</taxon>
        <taxon>Chondrichthyes</taxon>
        <taxon>Elasmobranchii</taxon>
        <taxon>Galeomorphii</taxon>
        <taxon>Galeoidea</taxon>
        <taxon>Carcharhiniformes</taxon>
        <taxon>Scyliorhinidae</taxon>
        <taxon>Scyliorhinus</taxon>
    </lineage>
</organism>
<feature type="region of interest" description="Disordered" evidence="1">
    <location>
        <begin position="944"/>
        <end position="979"/>
    </location>
</feature>
<name>A0A401NW27_SCYTO</name>
<dbReference type="PANTHER" id="PTHR15319">
    <property type="entry name" value="TATA BOX-BINDING PROTEIN ASSOCIATED FACTOR RNA POLYMERASE I SUBUNIT C"/>
    <property type="match status" value="1"/>
</dbReference>
<dbReference type="GO" id="GO:0001650">
    <property type="term" value="C:fibrillar center"/>
    <property type="evidence" value="ECO:0007669"/>
    <property type="project" value="TreeGrafter"/>
</dbReference>
<feature type="compositionally biased region" description="Low complexity" evidence="1">
    <location>
        <begin position="956"/>
        <end position="969"/>
    </location>
</feature>
<feature type="region of interest" description="Disordered" evidence="1">
    <location>
        <begin position="845"/>
        <end position="885"/>
    </location>
</feature>
<proteinExistence type="predicted"/>
<comment type="caution">
    <text evidence="4">The sequence shown here is derived from an EMBL/GenBank/DDBJ whole genome shotgun (WGS) entry which is preliminary data.</text>
</comment>
<feature type="domain" description="TAF1C helical bundle" evidence="3">
    <location>
        <begin position="549"/>
        <end position="803"/>
    </location>
</feature>
<feature type="compositionally biased region" description="Polar residues" evidence="1">
    <location>
        <begin position="945"/>
        <end position="955"/>
    </location>
</feature>
<feature type="compositionally biased region" description="Polar residues" evidence="1">
    <location>
        <begin position="845"/>
        <end position="863"/>
    </location>
</feature>
<dbReference type="InterPro" id="IPR049087">
    <property type="entry name" value="TAF1C_beta-prop"/>
</dbReference>
<evidence type="ECO:0000256" key="1">
    <source>
        <dbReference type="SAM" id="MobiDB-lite"/>
    </source>
</evidence>
<dbReference type="PANTHER" id="PTHR15319:SF1">
    <property type="entry name" value="TATA BOX-BINDING PROTEIN-ASSOCIATED FACTOR RNA POLYMERASE I SUBUNIT C"/>
    <property type="match status" value="1"/>
</dbReference>
<dbReference type="STRING" id="75743.A0A401NW27"/>
<evidence type="ECO:0000313" key="5">
    <source>
        <dbReference type="Proteomes" id="UP000288216"/>
    </source>
</evidence>
<evidence type="ECO:0000313" key="4">
    <source>
        <dbReference type="EMBL" id="GCB65080.1"/>
    </source>
</evidence>
<dbReference type="EMBL" id="BFAA01006838">
    <property type="protein sequence ID" value="GCB65080.1"/>
    <property type="molecule type" value="Genomic_DNA"/>
</dbReference>
<dbReference type="Pfam" id="PF20642">
    <property type="entry name" value="TAF1C_HB"/>
    <property type="match status" value="1"/>
</dbReference>
<reference evidence="4 5" key="1">
    <citation type="journal article" date="2018" name="Nat. Ecol. Evol.">
        <title>Shark genomes provide insights into elasmobranch evolution and the origin of vertebrates.</title>
        <authorList>
            <person name="Hara Y"/>
            <person name="Yamaguchi K"/>
            <person name="Onimaru K"/>
            <person name="Kadota M"/>
            <person name="Koyanagi M"/>
            <person name="Keeley SD"/>
            <person name="Tatsumi K"/>
            <person name="Tanaka K"/>
            <person name="Motone F"/>
            <person name="Kageyama Y"/>
            <person name="Nozu R"/>
            <person name="Adachi N"/>
            <person name="Nishimura O"/>
            <person name="Nakagawa R"/>
            <person name="Tanegashima C"/>
            <person name="Kiyatake I"/>
            <person name="Matsumoto R"/>
            <person name="Murakumo K"/>
            <person name="Nishida K"/>
            <person name="Terakita A"/>
            <person name="Kuratani S"/>
            <person name="Sato K"/>
            <person name="Hyodo S Kuraku.S."/>
        </authorList>
    </citation>
    <scope>NUCLEOTIDE SEQUENCE [LARGE SCALE GENOMIC DNA]</scope>
</reference>
<dbReference type="Proteomes" id="UP000288216">
    <property type="component" value="Unassembled WGS sequence"/>
</dbReference>
<feature type="region of interest" description="Disordered" evidence="1">
    <location>
        <begin position="591"/>
        <end position="664"/>
    </location>
</feature>
<feature type="compositionally biased region" description="Low complexity" evidence="1">
    <location>
        <begin position="875"/>
        <end position="885"/>
    </location>
</feature>
<evidence type="ECO:0000259" key="2">
    <source>
        <dbReference type="Pfam" id="PF20641"/>
    </source>
</evidence>
<dbReference type="InterPro" id="IPR049090">
    <property type="entry name" value="TAF1C_HB"/>
</dbReference>
<feature type="compositionally biased region" description="Basic and acidic residues" evidence="1">
    <location>
        <begin position="635"/>
        <end position="645"/>
    </location>
</feature>
<feature type="non-terminal residue" evidence="4">
    <location>
        <position position="1"/>
    </location>
</feature>
<protein>
    <submittedName>
        <fullName evidence="4">Uncharacterized protein</fullName>
    </submittedName>
</protein>
<dbReference type="GO" id="GO:0001164">
    <property type="term" value="F:RNA polymerase I core promoter sequence-specific DNA binding"/>
    <property type="evidence" value="ECO:0007669"/>
    <property type="project" value="TreeGrafter"/>
</dbReference>
<dbReference type="Pfam" id="PF20641">
    <property type="entry name" value="TAF1C_beta-prop"/>
    <property type="match status" value="1"/>
</dbReference>
<evidence type="ECO:0000259" key="3">
    <source>
        <dbReference type="Pfam" id="PF20642"/>
    </source>
</evidence>
<accession>A0A401NW27</accession>
<feature type="compositionally biased region" description="Basic residues" evidence="1">
    <location>
        <begin position="970"/>
        <end position="979"/>
    </location>
</feature>
<feature type="compositionally biased region" description="Polar residues" evidence="1">
    <location>
        <begin position="646"/>
        <end position="664"/>
    </location>
</feature>
<gene>
    <name evidence="4" type="ORF">scyTo_0013415</name>
</gene>
<dbReference type="InterPro" id="IPR038801">
    <property type="entry name" value="TAF1C"/>
</dbReference>